<reference evidence="6 8" key="1">
    <citation type="journal article" date="2015" name="Biotechnol. Bioeng.">
        <title>Genome sequence and phenotypic characterization of Caulobacter segnis.</title>
        <authorList>
            <person name="Patel S."/>
            <person name="Fletcher B."/>
            <person name="Scott D.C."/>
            <person name="Ely B."/>
        </authorList>
    </citation>
    <scope>NUCLEOTIDE SEQUENCE [LARGE SCALE GENOMIC DNA]</scope>
    <source>
        <strain evidence="6 8">PS02</strain>
    </source>
</reference>
<dbReference type="EMBL" id="LITQ01000019">
    <property type="protein sequence ID" value="OAA92607.1"/>
    <property type="molecule type" value="Genomic_DNA"/>
</dbReference>
<dbReference type="PROSITE" id="PS50937">
    <property type="entry name" value="HTH_MERR_2"/>
    <property type="match status" value="1"/>
</dbReference>
<dbReference type="InterPro" id="IPR011256">
    <property type="entry name" value="Reg_factor_effector_dom_sf"/>
</dbReference>
<dbReference type="Proteomes" id="UP000077384">
    <property type="component" value="Unassembled WGS sequence"/>
</dbReference>
<keyword evidence="1" id="KW-0678">Repressor</keyword>
<gene>
    <name evidence="6" type="primary">hmrR_1</name>
    <name evidence="7" type="ORF">CLCOS_34560</name>
    <name evidence="6" type="ORF">WX73_00903</name>
</gene>
<evidence type="ECO:0000313" key="6">
    <source>
        <dbReference type="EMBL" id="OAA92607.1"/>
    </source>
</evidence>
<accession>A0A166SPF1</accession>
<organism evidence="6 8">
    <name type="scientific">Clostridium coskatii</name>
    <dbReference type="NCBI Taxonomy" id="1705578"/>
    <lineage>
        <taxon>Bacteria</taxon>
        <taxon>Bacillati</taxon>
        <taxon>Bacillota</taxon>
        <taxon>Clostridia</taxon>
        <taxon>Eubacteriales</taxon>
        <taxon>Clostridiaceae</taxon>
        <taxon>Clostridium</taxon>
    </lineage>
</organism>
<evidence type="ECO:0000256" key="2">
    <source>
        <dbReference type="ARBA" id="ARBA00023015"/>
    </source>
</evidence>
<keyword evidence="2" id="KW-0805">Transcription regulation</keyword>
<dbReference type="SMART" id="SM00422">
    <property type="entry name" value="HTH_MERR"/>
    <property type="match status" value="1"/>
</dbReference>
<dbReference type="SUPFAM" id="SSF46955">
    <property type="entry name" value="Putative DNA-binding domain"/>
    <property type="match status" value="1"/>
</dbReference>
<evidence type="ECO:0000256" key="4">
    <source>
        <dbReference type="ARBA" id="ARBA00023163"/>
    </source>
</evidence>
<evidence type="ECO:0000313" key="8">
    <source>
        <dbReference type="Proteomes" id="UP000077384"/>
    </source>
</evidence>
<feature type="domain" description="HTH merR-type" evidence="5">
    <location>
        <begin position="1"/>
        <end position="69"/>
    </location>
</feature>
<evidence type="ECO:0000313" key="7">
    <source>
        <dbReference type="EMBL" id="OBR91536.1"/>
    </source>
</evidence>
<evidence type="ECO:0000313" key="9">
    <source>
        <dbReference type="Proteomes" id="UP000093694"/>
    </source>
</evidence>
<dbReference type="EMBL" id="LROR01000070">
    <property type="protein sequence ID" value="OBR91536.1"/>
    <property type="molecule type" value="Genomic_DNA"/>
</dbReference>
<dbReference type="CDD" id="cd00592">
    <property type="entry name" value="HTH_MerR-like"/>
    <property type="match status" value="1"/>
</dbReference>
<dbReference type="PATRIC" id="fig|1705578.3.peg.1292"/>
<name>A0A166SPF1_9CLOT</name>
<dbReference type="Proteomes" id="UP000093694">
    <property type="component" value="Unassembled WGS sequence"/>
</dbReference>
<protein>
    <submittedName>
        <fullName evidence="6">HTH-type transcriptional regulator HmrR</fullName>
    </submittedName>
</protein>
<dbReference type="PANTHER" id="PTHR30204:SF69">
    <property type="entry name" value="MERR-FAMILY TRANSCRIPTIONAL REGULATOR"/>
    <property type="match status" value="1"/>
</dbReference>
<proteinExistence type="predicted"/>
<dbReference type="GO" id="GO:0003700">
    <property type="term" value="F:DNA-binding transcription factor activity"/>
    <property type="evidence" value="ECO:0007669"/>
    <property type="project" value="InterPro"/>
</dbReference>
<evidence type="ECO:0000256" key="3">
    <source>
        <dbReference type="ARBA" id="ARBA00023125"/>
    </source>
</evidence>
<dbReference type="InterPro" id="IPR000551">
    <property type="entry name" value="MerR-type_HTH_dom"/>
</dbReference>
<keyword evidence="3" id="KW-0238">DNA-binding</keyword>
<sequence>MKISEVMEITSLTKKAINYYEENGLISPSVNKENNYRDYTKEDIEKLKQISVLRNFDIPVKKIREILVNPKEMEKILTEHLNKIKAQILNMERSKDIFQLCINDINFPNSNIDKVTDDMMLLKRSLDMSEREKEGYMKKELIRIFPGFFGRYICLKYSNYLDEPIDSREKENAWIHLVKILDDSHELKVNKKILENMESDKIDWNLLEEIIKNRDKDFYSMNEEDIQNYVDNLYDAELTETDLKLLGQFISYASSKDNIKYMNDLLKLIDEDLKVLSSKYKKFQENLSSVNCEMKKMYTECSKVSANEIENNMGIITLPEMTFVGCEYKKIIPPGKTPKLVENFRKRIDEISNVINPGDIYTINGIDSLPQYEKPKTLIHKLSFSFIVGVQVSKAEQIPKDMQVFTIPSHKHAWYTTSEGSKNLKGFMKNEIPLITFISQAHKIVKFPVLTLYSSDCKDTRESAVYNYMPIE</sequence>
<dbReference type="Gene3D" id="1.10.1660.10">
    <property type="match status" value="1"/>
</dbReference>
<evidence type="ECO:0000259" key="5">
    <source>
        <dbReference type="PROSITE" id="PS50937"/>
    </source>
</evidence>
<dbReference type="RefSeq" id="WP_082853567.1">
    <property type="nucleotide sequence ID" value="NZ_LITQ01000019.1"/>
</dbReference>
<keyword evidence="9" id="KW-1185">Reference proteome</keyword>
<dbReference type="InterPro" id="IPR009061">
    <property type="entry name" value="DNA-bd_dom_put_sf"/>
</dbReference>
<dbReference type="InterPro" id="IPR047057">
    <property type="entry name" value="MerR_fam"/>
</dbReference>
<dbReference type="AlphaFoldDB" id="A0A166SPF1"/>
<reference evidence="7 9" key="2">
    <citation type="journal article" date="2016" name="Front. Microbiol.">
        <title>Industrial Acetogenic Biocatalysts: A Comparative Metabolic and Genomic Analysis.</title>
        <authorList>
            <person name="Bengelsdorf F."/>
            <person name="Poehlein A."/>
            <person name="Sonja S."/>
            <person name="Erz C."/>
            <person name="Hummel T."/>
            <person name="Hoffmeister S."/>
            <person name="Daniel R."/>
            <person name="Durre P."/>
        </authorList>
    </citation>
    <scope>NUCLEOTIDE SEQUENCE [LARGE SCALE GENOMIC DNA]</scope>
    <source>
        <strain evidence="7 9">PTA-10522</strain>
    </source>
</reference>
<dbReference type="GO" id="GO:0003677">
    <property type="term" value="F:DNA binding"/>
    <property type="evidence" value="ECO:0007669"/>
    <property type="project" value="UniProtKB-KW"/>
</dbReference>
<comment type="caution">
    <text evidence="6">The sequence shown here is derived from an EMBL/GenBank/DDBJ whole genome shotgun (WGS) entry which is preliminary data.</text>
</comment>
<evidence type="ECO:0000256" key="1">
    <source>
        <dbReference type="ARBA" id="ARBA00022491"/>
    </source>
</evidence>
<dbReference type="Gene3D" id="3.20.80.10">
    <property type="entry name" value="Regulatory factor, effector binding domain"/>
    <property type="match status" value="1"/>
</dbReference>
<dbReference type="PANTHER" id="PTHR30204">
    <property type="entry name" value="REDOX-CYCLING DRUG-SENSING TRANSCRIPTIONAL ACTIVATOR SOXR"/>
    <property type="match status" value="1"/>
</dbReference>
<keyword evidence="4" id="KW-0804">Transcription</keyword>
<dbReference type="Pfam" id="PF13411">
    <property type="entry name" value="MerR_1"/>
    <property type="match status" value="1"/>
</dbReference>